<feature type="region of interest" description="Disordered" evidence="1">
    <location>
        <begin position="170"/>
        <end position="249"/>
    </location>
</feature>
<organism evidence="2">
    <name type="scientific">hydrothermal vent metagenome</name>
    <dbReference type="NCBI Taxonomy" id="652676"/>
    <lineage>
        <taxon>unclassified sequences</taxon>
        <taxon>metagenomes</taxon>
        <taxon>ecological metagenomes</taxon>
    </lineage>
</organism>
<evidence type="ECO:0000313" key="2">
    <source>
        <dbReference type="EMBL" id="VAW55276.1"/>
    </source>
</evidence>
<sequence>MFFINRLSRTGSVCLLASMLTFSFMVQAQVTESVPEVASEQISSEQASETKQPVFHFPQWPNQKQVKKEIVPPPPPGPYMSSALSGHSIKAPSFSHRFNKPRMAFDSSNVSMDTFSPDIPWPTNLSPPSRWMPENGYQYVQPQVSKNRQQTAPINNQNGYRPQSPQMNWSGMRFNPNSGNNSANAPSMSMPDMRWTNNQPYDSKGPANWMPSEGYPVNRGQYRPYPGSTNASMSNRGPARQDARQGGLQ</sequence>
<feature type="compositionally biased region" description="Low complexity" evidence="1">
    <location>
        <begin position="175"/>
        <end position="191"/>
    </location>
</feature>
<name>A0A3B0XF87_9ZZZZ</name>
<dbReference type="AlphaFoldDB" id="A0A3B0XF87"/>
<proteinExistence type="predicted"/>
<protein>
    <submittedName>
        <fullName evidence="2">Uncharacterized protein</fullName>
    </submittedName>
</protein>
<gene>
    <name evidence="2" type="ORF">MNBD_GAMMA05-2383</name>
</gene>
<reference evidence="2" key="1">
    <citation type="submission" date="2018-06" db="EMBL/GenBank/DDBJ databases">
        <authorList>
            <person name="Zhirakovskaya E."/>
        </authorList>
    </citation>
    <scope>NUCLEOTIDE SEQUENCE</scope>
</reference>
<accession>A0A3B0XF87</accession>
<evidence type="ECO:0000256" key="1">
    <source>
        <dbReference type="SAM" id="MobiDB-lite"/>
    </source>
</evidence>
<dbReference type="EMBL" id="UOFE01000048">
    <property type="protein sequence ID" value="VAW55276.1"/>
    <property type="molecule type" value="Genomic_DNA"/>
</dbReference>